<dbReference type="InterPro" id="IPR003599">
    <property type="entry name" value="Ig_sub"/>
</dbReference>
<evidence type="ECO:0000313" key="8">
    <source>
        <dbReference type="EMBL" id="NXK47131.1"/>
    </source>
</evidence>
<dbReference type="PANTHER" id="PTHR19971">
    <property type="entry name" value="SIGNAL-REGULATORY PROTEIN BETA"/>
    <property type="match status" value="1"/>
</dbReference>
<dbReference type="SMART" id="SM00409">
    <property type="entry name" value="IG"/>
    <property type="match status" value="1"/>
</dbReference>
<keyword evidence="4" id="KW-0393">Immunoglobulin domain</keyword>
<dbReference type="InterPro" id="IPR013783">
    <property type="entry name" value="Ig-like_fold"/>
</dbReference>
<organism evidence="8 9">
    <name type="scientific">Chauna torquata</name>
    <name type="common">Southern screamer</name>
    <dbReference type="NCBI Taxonomy" id="30388"/>
    <lineage>
        <taxon>Eukaryota</taxon>
        <taxon>Metazoa</taxon>
        <taxon>Chordata</taxon>
        <taxon>Craniata</taxon>
        <taxon>Vertebrata</taxon>
        <taxon>Euteleostomi</taxon>
        <taxon>Archelosauria</taxon>
        <taxon>Archosauria</taxon>
        <taxon>Dinosauria</taxon>
        <taxon>Saurischia</taxon>
        <taxon>Theropoda</taxon>
        <taxon>Coelurosauria</taxon>
        <taxon>Aves</taxon>
        <taxon>Neognathae</taxon>
        <taxon>Galloanserae</taxon>
        <taxon>Anseriformes</taxon>
        <taxon>Anhimidae</taxon>
        <taxon>Chauna</taxon>
    </lineage>
</organism>
<comment type="caution">
    <text evidence="8">The sequence shown here is derived from an EMBL/GenBank/DDBJ whole genome shotgun (WGS) entry which is preliminary data.</text>
</comment>
<feature type="non-terminal residue" evidence="8">
    <location>
        <position position="1"/>
    </location>
</feature>
<keyword evidence="6" id="KW-1133">Transmembrane helix</keyword>
<dbReference type="EMBL" id="VXAL01004867">
    <property type="protein sequence ID" value="NXK47131.1"/>
    <property type="molecule type" value="Genomic_DNA"/>
</dbReference>
<dbReference type="InterPro" id="IPR051755">
    <property type="entry name" value="Ig-like_CS_Receptor"/>
</dbReference>
<dbReference type="Pfam" id="PF07686">
    <property type="entry name" value="V-set"/>
    <property type="match status" value="1"/>
</dbReference>
<evidence type="ECO:0000256" key="6">
    <source>
        <dbReference type="SAM" id="Phobius"/>
    </source>
</evidence>
<dbReference type="FunFam" id="2.60.40.10:FF:000295">
    <property type="entry name" value="Tyrosine-protein phosphatase non-receptor type substrate 1"/>
    <property type="match status" value="1"/>
</dbReference>
<evidence type="ECO:0000256" key="3">
    <source>
        <dbReference type="ARBA" id="ARBA00023180"/>
    </source>
</evidence>
<feature type="non-terminal residue" evidence="8">
    <location>
        <position position="220"/>
    </location>
</feature>
<protein>
    <submittedName>
        <fullName evidence="8">SHPS1 phosphatase</fullName>
    </submittedName>
</protein>
<evidence type="ECO:0000256" key="2">
    <source>
        <dbReference type="ARBA" id="ARBA00023157"/>
    </source>
</evidence>
<feature type="region of interest" description="Disordered" evidence="5">
    <location>
        <begin position="198"/>
        <end position="220"/>
    </location>
</feature>
<dbReference type="InterPro" id="IPR036179">
    <property type="entry name" value="Ig-like_dom_sf"/>
</dbReference>
<gene>
    <name evidence="8" type="primary">Sirpa</name>
    <name evidence="8" type="ORF">CHATOR_R09761</name>
</gene>
<evidence type="ECO:0000256" key="1">
    <source>
        <dbReference type="ARBA" id="ARBA00022729"/>
    </source>
</evidence>
<dbReference type="Proteomes" id="UP000537522">
    <property type="component" value="Unassembled WGS sequence"/>
</dbReference>
<keyword evidence="2" id="KW-1015">Disulfide bond</keyword>
<name>A0A7L0JR58_CHATO</name>
<dbReference type="Gene3D" id="2.60.40.10">
    <property type="entry name" value="Immunoglobulins"/>
    <property type="match status" value="1"/>
</dbReference>
<sequence length="220" mass="23870">GAQAGQDFKLWQPEKMSVTAGETLTLACTVSGTGPLGPVKWLKGWGSSNETIYDQRHSSPRGTRAVNESNEDFTILIRDVRPEDAGTYYCVKFRKLDVNDEVFRHGGGTVVSVVESSPFLSMEVAAAVLCFLLLIFILAFCMYCRKQRGEGQSQRVAGVPAGSCLPIPVLCCAGSPRTPRLQSSEVDKDIHYADLQPLPAARQDPGAERSEYASIRGAAK</sequence>
<evidence type="ECO:0000256" key="4">
    <source>
        <dbReference type="ARBA" id="ARBA00023319"/>
    </source>
</evidence>
<evidence type="ECO:0000259" key="7">
    <source>
        <dbReference type="PROSITE" id="PS50835"/>
    </source>
</evidence>
<accession>A0A7L0JR58</accession>
<dbReference type="InterPro" id="IPR013106">
    <property type="entry name" value="Ig_V-set"/>
</dbReference>
<feature type="transmembrane region" description="Helical" evidence="6">
    <location>
        <begin position="124"/>
        <end position="144"/>
    </location>
</feature>
<evidence type="ECO:0000256" key="5">
    <source>
        <dbReference type="SAM" id="MobiDB-lite"/>
    </source>
</evidence>
<keyword evidence="9" id="KW-1185">Reference proteome</keyword>
<dbReference type="SMART" id="SM00406">
    <property type="entry name" value="IGv"/>
    <property type="match status" value="1"/>
</dbReference>
<keyword evidence="6" id="KW-0812">Transmembrane</keyword>
<keyword evidence="3" id="KW-0325">Glycoprotein</keyword>
<dbReference type="InterPro" id="IPR007110">
    <property type="entry name" value="Ig-like_dom"/>
</dbReference>
<keyword evidence="6" id="KW-0472">Membrane</keyword>
<reference evidence="8 9" key="1">
    <citation type="submission" date="2019-09" db="EMBL/GenBank/DDBJ databases">
        <title>Bird 10,000 Genomes (B10K) Project - Family phase.</title>
        <authorList>
            <person name="Zhang G."/>
        </authorList>
    </citation>
    <scope>NUCLEOTIDE SEQUENCE [LARGE SCALE GENOMIC DNA]</scope>
    <source>
        <strain evidence="8">B10K-DU-011-36</strain>
        <tissue evidence="8">Muscle</tissue>
    </source>
</reference>
<proteinExistence type="predicted"/>
<keyword evidence="1" id="KW-0732">Signal</keyword>
<feature type="domain" description="Ig-like" evidence="7">
    <location>
        <begin position="6"/>
        <end position="90"/>
    </location>
</feature>
<dbReference type="SUPFAM" id="SSF48726">
    <property type="entry name" value="Immunoglobulin"/>
    <property type="match status" value="1"/>
</dbReference>
<dbReference type="AlphaFoldDB" id="A0A7L0JR58"/>
<evidence type="ECO:0000313" key="9">
    <source>
        <dbReference type="Proteomes" id="UP000537522"/>
    </source>
</evidence>
<dbReference type="PROSITE" id="PS50835">
    <property type="entry name" value="IG_LIKE"/>
    <property type="match status" value="1"/>
</dbReference>